<protein>
    <submittedName>
        <fullName evidence="1">Uncharacterized protein</fullName>
    </submittedName>
</protein>
<dbReference type="STRING" id="402612.FP1565"/>
<evidence type="ECO:0000313" key="2">
    <source>
        <dbReference type="Proteomes" id="UP000006394"/>
    </source>
</evidence>
<dbReference type="KEGG" id="fps:FP1565"/>
<evidence type="ECO:0000313" key="1">
    <source>
        <dbReference type="EMBL" id="CAL43633.1"/>
    </source>
</evidence>
<keyword evidence="2" id="KW-1185">Reference proteome</keyword>
<dbReference type="RefSeq" id="WP_011963678.1">
    <property type="nucleotide sequence ID" value="NC_009613.3"/>
</dbReference>
<dbReference type="OrthoDB" id="1494016at2"/>
<dbReference type="EMBL" id="AM398681">
    <property type="protein sequence ID" value="CAL43633.1"/>
    <property type="molecule type" value="Genomic_DNA"/>
</dbReference>
<proteinExistence type="predicted"/>
<name>A6GZW0_FLAPJ</name>
<dbReference type="Proteomes" id="UP000006394">
    <property type="component" value="Chromosome"/>
</dbReference>
<dbReference type="HOGENOM" id="CLU_1924460_0_0_10"/>
<organism evidence="1 2">
    <name type="scientific">Flavobacterium psychrophilum (strain ATCC 49511 / DSM 21280 / CIP 103535 / JIP02/86)</name>
    <dbReference type="NCBI Taxonomy" id="402612"/>
    <lineage>
        <taxon>Bacteria</taxon>
        <taxon>Pseudomonadati</taxon>
        <taxon>Bacteroidota</taxon>
        <taxon>Flavobacteriia</taxon>
        <taxon>Flavobacteriales</taxon>
        <taxon>Flavobacteriaceae</taxon>
        <taxon>Flavobacterium</taxon>
    </lineage>
</organism>
<dbReference type="AlphaFoldDB" id="A6GZW0"/>
<dbReference type="EnsemblBacteria" id="CAL43633">
    <property type="protein sequence ID" value="CAL43633"/>
    <property type="gene ID" value="FP1565"/>
</dbReference>
<reference evidence="1 2" key="1">
    <citation type="journal article" date="2007" name="Nat. Biotechnol.">
        <title>Complete genome sequence of the fish pathogen Flavobacterium psychrophilum.</title>
        <authorList>
            <person name="Duchaud E."/>
            <person name="Boussaha M."/>
            <person name="Loux V."/>
            <person name="Bernardet J.F."/>
            <person name="Michel C."/>
            <person name="Kerouault B."/>
            <person name="Mondot S."/>
            <person name="Nicolas P."/>
            <person name="Bossy R."/>
            <person name="Caron C."/>
            <person name="Bessieres P."/>
            <person name="Gibrat J.F."/>
            <person name="Claverol S."/>
            <person name="Dumetz F."/>
            <person name="Le Henaff M."/>
            <person name="Benmansour A."/>
        </authorList>
    </citation>
    <scope>NUCLEOTIDE SEQUENCE [LARGE SCALE GENOMIC DNA]</scope>
    <source>
        <strain evidence="2">ATCC 49511 / DSM 21280 / CIP 103535 / JIP02/86</strain>
    </source>
</reference>
<sequence length="131" mass="15099">MELSQIVTCLKNSFEQENIKQQVLETNWLNINHQSNIDSTGFCFSASEVIYRLSGGKDNWFIKSINDPRDWNNGTHYFLQNKKTDEILDITSDQYTLRNIEIPYHLGRAGGLRFKSKKASLLARLSGLDEL</sequence>
<accession>A6GZW0</accession>
<gene>
    <name evidence="1" type="ordered locus">FP1565</name>
</gene>